<evidence type="ECO:0000256" key="1">
    <source>
        <dbReference type="ARBA" id="ARBA00022603"/>
    </source>
</evidence>
<dbReference type="Pfam" id="PF00891">
    <property type="entry name" value="Methyltransf_2"/>
    <property type="match status" value="1"/>
</dbReference>
<dbReference type="Gene3D" id="3.40.50.150">
    <property type="entry name" value="Vaccinia Virus protein VP39"/>
    <property type="match status" value="1"/>
</dbReference>
<dbReference type="GO" id="GO:0008171">
    <property type="term" value="F:O-methyltransferase activity"/>
    <property type="evidence" value="ECO:0007669"/>
    <property type="project" value="InterPro"/>
</dbReference>
<reference evidence="5" key="2">
    <citation type="submission" date="2023-05" db="EMBL/GenBank/DDBJ databases">
        <authorList>
            <consortium name="Lawrence Berkeley National Laboratory"/>
            <person name="Steindorff A."/>
            <person name="Hensen N."/>
            <person name="Bonometti L."/>
            <person name="Westerberg I."/>
            <person name="Brannstrom I.O."/>
            <person name="Guillou S."/>
            <person name="Cros-Aarteil S."/>
            <person name="Calhoun S."/>
            <person name="Haridas S."/>
            <person name="Kuo A."/>
            <person name="Mondo S."/>
            <person name="Pangilinan J."/>
            <person name="Riley R."/>
            <person name="Labutti K."/>
            <person name="Andreopoulos B."/>
            <person name="Lipzen A."/>
            <person name="Chen C."/>
            <person name="Yanf M."/>
            <person name="Daum C."/>
            <person name="Ng V."/>
            <person name="Clum A."/>
            <person name="Ohm R."/>
            <person name="Martin F."/>
            <person name="Silar P."/>
            <person name="Natvig D."/>
            <person name="Lalanne C."/>
            <person name="Gautier V."/>
            <person name="Ament-Velasquez S.L."/>
            <person name="Kruys A."/>
            <person name="Hutchinson M.I."/>
            <person name="Powell A.J."/>
            <person name="Barry K."/>
            <person name="Miller A.N."/>
            <person name="Grigoriev I.V."/>
            <person name="Debuchy R."/>
            <person name="Gladieux P."/>
            <person name="Thoren M.H."/>
            <person name="Johannesson H."/>
        </authorList>
    </citation>
    <scope>NUCLEOTIDE SEQUENCE</scope>
    <source>
        <strain evidence="5">CBS 123565</strain>
    </source>
</reference>
<keyword evidence="6" id="KW-1185">Reference proteome</keyword>
<comment type="caution">
    <text evidence="5">The sequence shown here is derived from an EMBL/GenBank/DDBJ whole genome shotgun (WGS) entry which is preliminary data.</text>
</comment>
<evidence type="ECO:0000256" key="2">
    <source>
        <dbReference type="ARBA" id="ARBA00022679"/>
    </source>
</evidence>
<dbReference type="AlphaFoldDB" id="A0AAN6ZFJ7"/>
<reference evidence="5" key="1">
    <citation type="journal article" date="2023" name="Mol. Phylogenet. Evol.">
        <title>Genome-scale phylogeny and comparative genomics of the fungal order Sordariales.</title>
        <authorList>
            <person name="Hensen N."/>
            <person name="Bonometti L."/>
            <person name="Westerberg I."/>
            <person name="Brannstrom I.O."/>
            <person name="Guillou S."/>
            <person name="Cros-Aarteil S."/>
            <person name="Calhoun S."/>
            <person name="Haridas S."/>
            <person name="Kuo A."/>
            <person name="Mondo S."/>
            <person name="Pangilinan J."/>
            <person name="Riley R."/>
            <person name="LaButti K."/>
            <person name="Andreopoulos B."/>
            <person name="Lipzen A."/>
            <person name="Chen C."/>
            <person name="Yan M."/>
            <person name="Daum C."/>
            <person name="Ng V."/>
            <person name="Clum A."/>
            <person name="Steindorff A."/>
            <person name="Ohm R.A."/>
            <person name="Martin F."/>
            <person name="Silar P."/>
            <person name="Natvig D.O."/>
            <person name="Lalanne C."/>
            <person name="Gautier V."/>
            <person name="Ament-Velasquez S.L."/>
            <person name="Kruys A."/>
            <person name="Hutchinson M.I."/>
            <person name="Powell A.J."/>
            <person name="Barry K."/>
            <person name="Miller A.N."/>
            <person name="Grigoriev I.V."/>
            <person name="Debuchy R."/>
            <person name="Gladieux P."/>
            <person name="Hiltunen Thoren M."/>
            <person name="Johannesson H."/>
        </authorList>
    </citation>
    <scope>NUCLEOTIDE SEQUENCE</scope>
    <source>
        <strain evidence="5">CBS 123565</strain>
    </source>
</reference>
<dbReference type="EMBL" id="MU853404">
    <property type="protein sequence ID" value="KAK4136058.1"/>
    <property type="molecule type" value="Genomic_DNA"/>
</dbReference>
<dbReference type="InterPro" id="IPR029063">
    <property type="entry name" value="SAM-dependent_MTases_sf"/>
</dbReference>
<proteinExistence type="predicted"/>
<dbReference type="InterPro" id="IPR001077">
    <property type="entry name" value="COMT_C"/>
</dbReference>
<evidence type="ECO:0000313" key="5">
    <source>
        <dbReference type="EMBL" id="KAK4136058.1"/>
    </source>
</evidence>
<gene>
    <name evidence="5" type="ORF">BT67DRAFT_440199</name>
</gene>
<dbReference type="PANTHER" id="PTHR43712">
    <property type="entry name" value="PUTATIVE (AFU_ORTHOLOGUE AFUA_4G14580)-RELATED"/>
    <property type="match status" value="1"/>
</dbReference>
<dbReference type="InterPro" id="IPR016461">
    <property type="entry name" value="COMT-like"/>
</dbReference>
<dbReference type="SUPFAM" id="SSF53335">
    <property type="entry name" value="S-adenosyl-L-methionine-dependent methyltransferases"/>
    <property type="match status" value="1"/>
</dbReference>
<dbReference type="PROSITE" id="PS51683">
    <property type="entry name" value="SAM_OMT_II"/>
    <property type="match status" value="1"/>
</dbReference>
<sequence>MEHDFHEEQPVKGALVYYLRRILLDYSDELATGILRRLADALPTDEPKAWVIVIEERLLDTPVAQNRIVDLVMLNLGGKLRNEAMFAELGPAAGLAMVGYYAREADPICVVAYARDLWLA</sequence>
<dbReference type="Proteomes" id="UP001304895">
    <property type="component" value="Unassembled WGS sequence"/>
</dbReference>
<dbReference type="PANTHER" id="PTHR43712:SF16">
    <property type="entry name" value="O-METHYLTRANSFERASE ELCB"/>
    <property type="match status" value="1"/>
</dbReference>
<keyword evidence="3" id="KW-0949">S-adenosyl-L-methionine</keyword>
<evidence type="ECO:0000313" key="6">
    <source>
        <dbReference type="Proteomes" id="UP001304895"/>
    </source>
</evidence>
<dbReference type="GO" id="GO:0032259">
    <property type="term" value="P:methylation"/>
    <property type="evidence" value="ECO:0007669"/>
    <property type="project" value="UniProtKB-KW"/>
</dbReference>
<name>A0AAN6ZFJ7_9PEZI</name>
<evidence type="ECO:0000256" key="3">
    <source>
        <dbReference type="ARBA" id="ARBA00022691"/>
    </source>
</evidence>
<organism evidence="5 6">
    <name type="scientific">Trichocladium antarcticum</name>
    <dbReference type="NCBI Taxonomy" id="1450529"/>
    <lineage>
        <taxon>Eukaryota</taxon>
        <taxon>Fungi</taxon>
        <taxon>Dikarya</taxon>
        <taxon>Ascomycota</taxon>
        <taxon>Pezizomycotina</taxon>
        <taxon>Sordariomycetes</taxon>
        <taxon>Sordariomycetidae</taxon>
        <taxon>Sordariales</taxon>
        <taxon>Chaetomiaceae</taxon>
        <taxon>Trichocladium</taxon>
    </lineage>
</organism>
<feature type="domain" description="O-methyltransferase C-terminal" evidence="4">
    <location>
        <begin position="4"/>
        <end position="94"/>
    </location>
</feature>
<keyword evidence="1 5" id="KW-0489">Methyltransferase</keyword>
<protein>
    <submittedName>
        <fullName evidence="5">S-adenosyl-L-methionine-dependent methyltransferase</fullName>
    </submittedName>
</protein>
<evidence type="ECO:0000259" key="4">
    <source>
        <dbReference type="Pfam" id="PF00891"/>
    </source>
</evidence>
<keyword evidence="2" id="KW-0808">Transferase</keyword>
<accession>A0AAN6ZFJ7</accession>